<dbReference type="PANTHER" id="PTHR42087">
    <property type="entry name" value="ILP IS AN APOPTOSIS INHIBITOR"/>
    <property type="match status" value="1"/>
</dbReference>
<evidence type="ECO:0008006" key="4">
    <source>
        <dbReference type="Google" id="ProtNLM"/>
    </source>
</evidence>
<name>A0A9P7YEY8_9HELO</name>
<accession>A0A9P7YEY8</accession>
<feature type="region of interest" description="Disordered" evidence="1">
    <location>
        <begin position="1"/>
        <end position="32"/>
    </location>
</feature>
<feature type="region of interest" description="Disordered" evidence="1">
    <location>
        <begin position="224"/>
        <end position="244"/>
    </location>
</feature>
<evidence type="ECO:0000313" key="2">
    <source>
        <dbReference type="EMBL" id="KAG9232136.1"/>
    </source>
</evidence>
<evidence type="ECO:0000256" key="1">
    <source>
        <dbReference type="SAM" id="MobiDB-lite"/>
    </source>
</evidence>
<dbReference type="Proteomes" id="UP000824998">
    <property type="component" value="Unassembled WGS sequence"/>
</dbReference>
<feature type="compositionally biased region" description="Basic and acidic residues" evidence="1">
    <location>
        <begin position="226"/>
        <end position="235"/>
    </location>
</feature>
<dbReference type="EMBL" id="MU251564">
    <property type="protein sequence ID" value="KAG9232136.1"/>
    <property type="molecule type" value="Genomic_DNA"/>
</dbReference>
<proteinExistence type="predicted"/>
<organism evidence="2 3">
    <name type="scientific">Amylocarpus encephaloides</name>
    <dbReference type="NCBI Taxonomy" id="45428"/>
    <lineage>
        <taxon>Eukaryota</taxon>
        <taxon>Fungi</taxon>
        <taxon>Dikarya</taxon>
        <taxon>Ascomycota</taxon>
        <taxon>Pezizomycotina</taxon>
        <taxon>Leotiomycetes</taxon>
        <taxon>Helotiales</taxon>
        <taxon>Helotiales incertae sedis</taxon>
        <taxon>Amylocarpus</taxon>
    </lineage>
</organism>
<protein>
    <recommendedName>
        <fullName evidence="4">Ilp is an apoptosis inhibitor</fullName>
    </recommendedName>
</protein>
<comment type="caution">
    <text evidence="2">The sequence shown here is derived from an EMBL/GenBank/DDBJ whole genome shotgun (WGS) entry which is preliminary data.</text>
</comment>
<dbReference type="PANTHER" id="PTHR42087:SF1">
    <property type="entry name" value="ILP IS AN APOPTOSIS INHIBITOR"/>
    <property type="match status" value="1"/>
</dbReference>
<evidence type="ECO:0000313" key="3">
    <source>
        <dbReference type="Proteomes" id="UP000824998"/>
    </source>
</evidence>
<reference evidence="2" key="1">
    <citation type="journal article" date="2021" name="IMA Fungus">
        <title>Genomic characterization of three marine fungi, including Emericellopsis atlantica sp. nov. with signatures of a generalist lifestyle and marine biomass degradation.</title>
        <authorList>
            <person name="Hagestad O.C."/>
            <person name="Hou L."/>
            <person name="Andersen J.H."/>
            <person name="Hansen E.H."/>
            <person name="Altermark B."/>
            <person name="Li C."/>
            <person name="Kuhnert E."/>
            <person name="Cox R.J."/>
            <person name="Crous P.W."/>
            <person name="Spatafora J.W."/>
            <person name="Lail K."/>
            <person name="Amirebrahimi M."/>
            <person name="Lipzen A."/>
            <person name="Pangilinan J."/>
            <person name="Andreopoulos W."/>
            <person name="Hayes R.D."/>
            <person name="Ng V."/>
            <person name="Grigoriev I.V."/>
            <person name="Jackson S.A."/>
            <person name="Sutton T.D.S."/>
            <person name="Dobson A.D.W."/>
            <person name="Rama T."/>
        </authorList>
    </citation>
    <scope>NUCLEOTIDE SEQUENCE</scope>
    <source>
        <strain evidence="2">TRa018bII</strain>
    </source>
</reference>
<feature type="region of interest" description="Disordered" evidence="1">
    <location>
        <begin position="84"/>
        <end position="115"/>
    </location>
</feature>
<gene>
    <name evidence="2" type="ORF">BJ875DRAFT_94398</name>
</gene>
<dbReference type="InterPro" id="IPR053267">
    <property type="entry name" value="Verrucosidin_biosynth-assoc"/>
</dbReference>
<dbReference type="AlphaFoldDB" id="A0A9P7YEY8"/>
<keyword evidence="3" id="KW-1185">Reference proteome</keyword>
<feature type="compositionally biased region" description="Polar residues" evidence="1">
    <location>
        <begin position="1"/>
        <end position="12"/>
    </location>
</feature>
<sequence length="244" mass="27249">MAFNQASPSNQGVHAAASFPNQGSPSAMDHRATNPPFEILEWYPQFQSCHRYFLDVAQHTGPVQALAAFVNIQLPFQKEPDPIVSSTVPSPRPAGPERARHLGGPNPLDRNHHSPYSHPATVPLIPYIRRLVATGHDSPGVLHGLFGDDWVAGIGSLHQVERRNYLFAAKSTSWLKVKQAYDMSPQETVPFLRPLSNVTEKEIQAAESTWSEWLAMQDWMLGPRAPESRKHEDPSPRVQRQPHP</sequence>
<dbReference type="OrthoDB" id="5335812at2759"/>